<name>A0ABW6AGN7_9BACT</name>
<sequence>MEQAKHFLKQYQGATSREERSAILAEYQTLLETLSTHERDEVRQFMKSHLQPQIKETLQTLDALVEKADLLLSQKGMVTYEGKEYVFGDWVTIADYCRLYDFKPARVQNWIDREIVPRQNVVIIHELNNLKLLKNELYRP</sequence>
<accession>A0ABW6AGN7</accession>
<protein>
    <recommendedName>
        <fullName evidence="3">Helix-turn-helix domain-containing protein</fullName>
    </recommendedName>
</protein>
<evidence type="ECO:0000313" key="1">
    <source>
        <dbReference type="EMBL" id="MFD2934596.1"/>
    </source>
</evidence>
<gene>
    <name evidence="1" type="ORF">ACFS25_12450</name>
</gene>
<proteinExistence type="predicted"/>
<comment type="caution">
    <text evidence="1">The sequence shown here is derived from an EMBL/GenBank/DDBJ whole genome shotgun (WGS) entry which is preliminary data.</text>
</comment>
<keyword evidence="2" id="KW-1185">Reference proteome</keyword>
<dbReference type="EMBL" id="JBHUOM010000002">
    <property type="protein sequence ID" value="MFD2934596.1"/>
    <property type="molecule type" value="Genomic_DNA"/>
</dbReference>
<dbReference type="Proteomes" id="UP001597512">
    <property type="component" value="Unassembled WGS sequence"/>
</dbReference>
<dbReference type="RefSeq" id="WP_381500733.1">
    <property type="nucleotide sequence ID" value="NZ_JBHUOM010000002.1"/>
</dbReference>
<evidence type="ECO:0008006" key="3">
    <source>
        <dbReference type="Google" id="ProtNLM"/>
    </source>
</evidence>
<organism evidence="1 2">
    <name type="scientific">Spirosoma flavum</name>
    <dbReference type="NCBI Taxonomy" id="2048557"/>
    <lineage>
        <taxon>Bacteria</taxon>
        <taxon>Pseudomonadati</taxon>
        <taxon>Bacteroidota</taxon>
        <taxon>Cytophagia</taxon>
        <taxon>Cytophagales</taxon>
        <taxon>Cytophagaceae</taxon>
        <taxon>Spirosoma</taxon>
    </lineage>
</organism>
<reference evidence="2" key="1">
    <citation type="journal article" date="2019" name="Int. J. Syst. Evol. Microbiol.">
        <title>The Global Catalogue of Microorganisms (GCM) 10K type strain sequencing project: providing services to taxonomists for standard genome sequencing and annotation.</title>
        <authorList>
            <consortium name="The Broad Institute Genomics Platform"/>
            <consortium name="The Broad Institute Genome Sequencing Center for Infectious Disease"/>
            <person name="Wu L."/>
            <person name="Ma J."/>
        </authorList>
    </citation>
    <scope>NUCLEOTIDE SEQUENCE [LARGE SCALE GENOMIC DNA]</scope>
    <source>
        <strain evidence="2">KCTC 52490</strain>
    </source>
</reference>
<evidence type="ECO:0000313" key="2">
    <source>
        <dbReference type="Proteomes" id="UP001597512"/>
    </source>
</evidence>